<name>A0ABV8ASK0_9BACT</name>
<proteinExistence type="predicted"/>
<gene>
    <name evidence="1" type="ORF">ACFOSV_12525</name>
</gene>
<reference evidence="2" key="1">
    <citation type="journal article" date="2019" name="Int. J. Syst. Evol. Microbiol.">
        <title>The Global Catalogue of Microorganisms (GCM) 10K type strain sequencing project: providing services to taxonomists for standard genome sequencing and annotation.</title>
        <authorList>
            <consortium name="The Broad Institute Genomics Platform"/>
            <consortium name="The Broad Institute Genome Sequencing Center for Infectious Disease"/>
            <person name="Wu L."/>
            <person name="Ma J."/>
        </authorList>
    </citation>
    <scope>NUCLEOTIDE SEQUENCE [LARGE SCALE GENOMIC DNA]</scope>
    <source>
        <strain evidence="2">CCUG 60523</strain>
    </source>
</reference>
<dbReference type="InterPro" id="IPR036188">
    <property type="entry name" value="FAD/NAD-bd_sf"/>
</dbReference>
<evidence type="ECO:0000313" key="2">
    <source>
        <dbReference type="Proteomes" id="UP001595805"/>
    </source>
</evidence>
<organism evidence="1 2">
    <name type="scientific">Algoriphagus namhaensis</name>
    <dbReference type="NCBI Taxonomy" id="915353"/>
    <lineage>
        <taxon>Bacteria</taxon>
        <taxon>Pseudomonadati</taxon>
        <taxon>Bacteroidota</taxon>
        <taxon>Cytophagia</taxon>
        <taxon>Cytophagales</taxon>
        <taxon>Cyclobacteriaceae</taxon>
        <taxon>Algoriphagus</taxon>
    </lineage>
</organism>
<dbReference type="EMBL" id="JBHRZS010000007">
    <property type="protein sequence ID" value="MFC3881012.1"/>
    <property type="molecule type" value="Genomic_DNA"/>
</dbReference>
<dbReference type="RefSeq" id="WP_377906355.1">
    <property type="nucleotide sequence ID" value="NZ_JBHRZS010000007.1"/>
</dbReference>
<dbReference type="Pfam" id="PF05834">
    <property type="entry name" value="Lycopene_cycl"/>
    <property type="match status" value="1"/>
</dbReference>
<evidence type="ECO:0000313" key="1">
    <source>
        <dbReference type="EMBL" id="MFC3881012.1"/>
    </source>
</evidence>
<accession>A0ABV8ASK0</accession>
<protein>
    <submittedName>
        <fullName evidence="1">Lycopene cyclase family protein</fullName>
    </submittedName>
</protein>
<dbReference type="Proteomes" id="UP001595805">
    <property type="component" value="Unassembled WGS sequence"/>
</dbReference>
<comment type="caution">
    <text evidence="1">The sequence shown here is derived from an EMBL/GenBank/DDBJ whole genome shotgun (WGS) entry which is preliminary data.</text>
</comment>
<sequence>MKDFDYIIAGAGCAGMSLMFQFLNSSLKHKKILLIDPTFSNPKPKTWCYWNTQPLNIHPPGAEKSWSKFTLQGKDEKLNLGFDDLRYYHINSFDFFDWMEKTISLHPNVSKLEDNVVQISESWSNAKVTTATGQVYTADWVFDSRLNSDTDFDPNTLKQIFSGWRVEMDKPVFDSEAMTFMDFSGSNSNAFEFIYVLPFSEKSALVEFTTYTKGGVSLQTLDKELQKYLAKKFPNVAYQVSYREDGVIPMTTKLKKSSSNGHIIPIGTRAGWTKASTGYTFHTIQKHCEQIVSDIEQGIHPLSKVRKSTRFSFYDNILLNIASKQPARLQEVFMDMFRSVKVSKILKFLSEETAFQEEVSLLSKLKFGVFIESLMSYEKH</sequence>
<keyword evidence="2" id="KW-1185">Reference proteome</keyword>
<dbReference type="SUPFAM" id="SSF51905">
    <property type="entry name" value="FAD/NAD(P)-binding domain"/>
    <property type="match status" value="1"/>
</dbReference>